<name>A0A7G6T465_9HYPH</name>
<evidence type="ECO:0008006" key="4">
    <source>
        <dbReference type="Google" id="ProtNLM"/>
    </source>
</evidence>
<keyword evidence="2" id="KW-0614">Plasmid</keyword>
<accession>A0A7G6T465</accession>
<organism evidence="2 3">
    <name type="scientific">Mesorhizobium huakuii</name>
    <dbReference type="NCBI Taxonomy" id="28104"/>
    <lineage>
        <taxon>Bacteria</taxon>
        <taxon>Pseudomonadati</taxon>
        <taxon>Pseudomonadota</taxon>
        <taxon>Alphaproteobacteria</taxon>
        <taxon>Hyphomicrobiales</taxon>
        <taxon>Phyllobacteriaceae</taxon>
        <taxon>Mesorhizobium</taxon>
    </lineage>
</organism>
<dbReference type="SUPFAM" id="SSF56524">
    <property type="entry name" value="Oxidoreductase molybdopterin-binding domain"/>
    <property type="match status" value="1"/>
</dbReference>
<gene>
    <name evidence="2" type="ORF">HB778_35015</name>
</gene>
<dbReference type="EMBL" id="CP050297">
    <property type="protein sequence ID" value="QND61547.1"/>
    <property type="molecule type" value="Genomic_DNA"/>
</dbReference>
<sequence>MWKMLRNALAVIFAVALPLASAAEEIPLDPNELSVQDASGKTIAVFSVKQLRAEFPQQTYDTRTPWTSDSEKIDYRGPLLANVLAKAGITAAQEVKVVAYDNFVSDIRMDEIRSYNPILAVERRCNENDKAGSLCPPGQDFRPISMVEKGPIFIVWPFDQLPASYVPARNSIWVFFPVILRATQ</sequence>
<keyword evidence="1" id="KW-0732">Signal</keyword>
<dbReference type="Gene3D" id="3.90.420.10">
    <property type="entry name" value="Oxidoreductase, molybdopterin-binding domain"/>
    <property type="match status" value="1"/>
</dbReference>
<dbReference type="InterPro" id="IPR036374">
    <property type="entry name" value="OxRdtase_Mopterin-bd_sf"/>
</dbReference>
<reference evidence="3" key="1">
    <citation type="journal article" date="2020" name="Mol. Plant Microbe">
        <title>Rhizobial microsymbionts of the narrowly endemic Oxytropis species growing in Kamchatka are characterized by significant genetic diversity and possess a set of genes that are associated with T3SS and T6SS secretion systems and can affect the development of symbiosis.</title>
        <authorList>
            <person name="Safronova V."/>
            <person name="Guro P."/>
            <person name="Sazanova A."/>
            <person name="Kuznetsova I."/>
            <person name="Belimov A."/>
            <person name="Yakubov V."/>
            <person name="Chirak E."/>
            <person name="Afonin A."/>
            <person name="Gogolev Y."/>
            <person name="Andronov E."/>
            <person name="Tikhonovich I."/>
        </authorList>
    </citation>
    <scope>NUCLEOTIDE SEQUENCE [LARGE SCALE GENOMIC DNA]</scope>
    <source>
        <strain evidence="3">583</strain>
        <plasmid evidence="3">p_2</plasmid>
    </source>
</reference>
<dbReference type="AlphaFoldDB" id="A0A7G6T465"/>
<proteinExistence type="predicted"/>
<protein>
    <recommendedName>
        <fullName evidence="4">Molybdopterin-dependent oxidoreductase</fullName>
    </recommendedName>
</protein>
<dbReference type="RefSeq" id="WP_183465441.1">
    <property type="nucleotide sequence ID" value="NZ_CP050297.1"/>
</dbReference>
<evidence type="ECO:0000313" key="3">
    <source>
        <dbReference type="Proteomes" id="UP000515465"/>
    </source>
</evidence>
<feature type="signal peptide" evidence="1">
    <location>
        <begin position="1"/>
        <end position="22"/>
    </location>
</feature>
<feature type="chain" id="PRO_5028863027" description="Molybdopterin-dependent oxidoreductase" evidence="1">
    <location>
        <begin position="23"/>
        <end position="184"/>
    </location>
</feature>
<evidence type="ECO:0000313" key="2">
    <source>
        <dbReference type="EMBL" id="QND61547.1"/>
    </source>
</evidence>
<geneLocation type="plasmid" evidence="2 3">
    <name>p_2</name>
</geneLocation>
<dbReference type="Proteomes" id="UP000515465">
    <property type="component" value="Plasmid p_2"/>
</dbReference>
<evidence type="ECO:0000256" key="1">
    <source>
        <dbReference type="SAM" id="SignalP"/>
    </source>
</evidence>